<dbReference type="Proteomes" id="UP000183954">
    <property type="component" value="Unassembled WGS sequence"/>
</dbReference>
<name>A0A1M5UZ94_9FIRM</name>
<dbReference type="GO" id="GO:0016887">
    <property type="term" value="F:ATP hydrolysis activity"/>
    <property type="evidence" value="ECO:0007669"/>
    <property type="project" value="InterPro"/>
</dbReference>
<organism evidence="2 3">
    <name type="scientific">Desulfosporosinus lacus DSM 15449</name>
    <dbReference type="NCBI Taxonomy" id="1121420"/>
    <lineage>
        <taxon>Bacteria</taxon>
        <taxon>Bacillati</taxon>
        <taxon>Bacillota</taxon>
        <taxon>Clostridia</taxon>
        <taxon>Eubacteriales</taxon>
        <taxon>Desulfitobacteriaceae</taxon>
        <taxon>Desulfosporosinus</taxon>
    </lineage>
</organism>
<keyword evidence="3" id="KW-1185">Reference proteome</keyword>
<protein>
    <submittedName>
        <fullName evidence="2">AAA domain-containing protein</fullName>
    </submittedName>
</protein>
<dbReference type="OrthoDB" id="5593847at2"/>
<feature type="domain" description="ORC1/DEAH AAA+ ATPase" evidence="1">
    <location>
        <begin position="128"/>
        <end position="271"/>
    </location>
</feature>
<dbReference type="EMBL" id="FQXJ01000004">
    <property type="protein sequence ID" value="SHH68289.1"/>
    <property type="molecule type" value="Genomic_DNA"/>
</dbReference>
<evidence type="ECO:0000313" key="2">
    <source>
        <dbReference type="EMBL" id="SHH68289.1"/>
    </source>
</evidence>
<reference evidence="3" key="1">
    <citation type="submission" date="2016-11" db="EMBL/GenBank/DDBJ databases">
        <authorList>
            <person name="Varghese N."/>
            <person name="Submissions S."/>
        </authorList>
    </citation>
    <scope>NUCLEOTIDE SEQUENCE [LARGE SCALE GENOMIC DNA]</scope>
    <source>
        <strain evidence="3">DSM 15449</strain>
    </source>
</reference>
<dbReference type="InterPro" id="IPR049945">
    <property type="entry name" value="AAA_22"/>
</dbReference>
<dbReference type="Gene3D" id="3.40.50.300">
    <property type="entry name" value="P-loop containing nucleotide triphosphate hydrolases"/>
    <property type="match status" value="1"/>
</dbReference>
<dbReference type="RefSeq" id="WP_073028470.1">
    <property type="nucleotide sequence ID" value="NZ_FQXJ01000004.1"/>
</dbReference>
<evidence type="ECO:0000259" key="1">
    <source>
        <dbReference type="Pfam" id="PF13401"/>
    </source>
</evidence>
<sequence>MNEHEAVYREQIVSDYQGNPLIEALPPILSSDELVDALSYNEGQHDGERELDSQYRLHCVQRLFRYFQPLEQHVDIEGRFSRCIRQSYLHRNPLAANYAAALAQGHKAIRSGRFEHLGAFRPTAAGFTIIGLSGVGKTSAVSNILAMYPQVISHSQYRETPLMLKQVVWLKLDCPHDGSVKGLCMEFFEALDRALGTDYFEVNSKRGSIIDVLMIRMAQAARLHCLGVLVIDEIQHLSMAKGGGQEKMLNFFVTLVNTIGVPVVLIGTSRAMAVLQSEFRQARRGSGQGDLIWDRMKNDAPWDIFVSSMWCNQWTRSIVSLTDDFKNALYHESQGIIDIAVKLYAMIQIRAIALGKETFAPSDFRIVAAERLGLVKPMLDALRSGDKKKIDMYGDIAPISMEDYYSAYSTVLKRNQEIPKKRNEISLSEKAVLKLLELGVEPPKAKYLAGKVLAEHMELRDVADVVRLAYRIFLSAPDTNTGDGHVQGDLRDSSGYAEIQAKGVIETEEW</sequence>
<gene>
    <name evidence="2" type="ORF">SAMN02746098_01132</name>
</gene>
<evidence type="ECO:0000313" key="3">
    <source>
        <dbReference type="Proteomes" id="UP000183954"/>
    </source>
</evidence>
<dbReference type="Pfam" id="PF13401">
    <property type="entry name" value="AAA_22"/>
    <property type="match status" value="1"/>
</dbReference>
<accession>A0A1M5UZ94</accession>
<dbReference type="InterPro" id="IPR027417">
    <property type="entry name" value="P-loop_NTPase"/>
</dbReference>
<proteinExistence type="predicted"/>
<dbReference type="STRING" id="1121420.SAMN02746098_01132"/>
<dbReference type="SUPFAM" id="SSF52540">
    <property type="entry name" value="P-loop containing nucleoside triphosphate hydrolases"/>
    <property type="match status" value="1"/>
</dbReference>
<dbReference type="AlphaFoldDB" id="A0A1M5UZ94"/>